<comment type="caution">
    <text evidence="1">The sequence shown here is derived from an EMBL/GenBank/DDBJ whole genome shotgun (WGS) entry which is preliminary data.</text>
</comment>
<dbReference type="EMBL" id="WMIB01000021">
    <property type="protein sequence ID" value="MTH55008.1"/>
    <property type="molecule type" value="Genomic_DNA"/>
</dbReference>
<accession>A0A7X2S7E5</accession>
<keyword evidence="2" id="KW-1185">Reference proteome</keyword>
<dbReference type="Proteomes" id="UP000434639">
    <property type="component" value="Unassembled WGS sequence"/>
</dbReference>
<dbReference type="AlphaFoldDB" id="A0A7X2S7E5"/>
<protein>
    <submittedName>
        <fullName evidence="1">Uncharacterized protein</fullName>
    </submittedName>
</protein>
<dbReference type="RefSeq" id="WP_155113515.1">
    <property type="nucleotide sequence ID" value="NZ_WMIB01000021.1"/>
</dbReference>
<evidence type="ECO:0000313" key="2">
    <source>
        <dbReference type="Proteomes" id="UP000434639"/>
    </source>
</evidence>
<gene>
    <name evidence="1" type="ORF">GKZ89_16515</name>
</gene>
<reference evidence="1 2" key="1">
    <citation type="journal article" date="2017" name="Int. J. Syst. Evol. Microbiol.">
        <title>Bacillus mangrovi sp. nov., isolated from a sediment sample from a mangrove forest.</title>
        <authorList>
            <person name="Gupta V."/>
            <person name="Singh P.K."/>
            <person name="Korpole S."/>
            <person name="Tanuku N.R.S."/>
            <person name="Pinnaka A.K."/>
        </authorList>
    </citation>
    <scope>NUCLEOTIDE SEQUENCE [LARGE SCALE GENOMIC DNA]</scope>
    <source>
        <strain evidence="1 2">KCTC 33872</strain>
    </source>
</reference>
<organism evidence="1 2">
    <name type="scientific">Metabacillus mangrovi</name>
    <dbReference type="NCBI Taxonomy" id="1491830"/>
    <lineage>
        <taxon>Bacteria</taxon>
        <taxon>Bacillati</taxon>
        <taxon>Bacillota</taxon>
        <taxon>Bacilli</taxon>
        <taxon>Bacillales</taxon>
        <taxon>Bacillaceae</taxon>
        <taxon>Metabacillus</taxon>
    </lineage>
</organism>
<evidence type="ECO:0000313" key="1">
    <source>
        <dbReference type="EMBL" id="MTH55008.1"/>
    </source>
</evidence>
<proteinExistence type="predicted"/>
<sequence length="97" mass="10827">MLDAYKGTKAMDILNKTEKGIYGLYTANSAWEFGSGRDMFGNKLTEEQRQQALWNGLTMGAAGAGACFVDSGGLQKLGKRLLIRPEYFIFCYYFNCT</sequence>
<name>A0A7X2S7E5_9BACI</name>
<dbReference type="OrthoDB" id="2943821at2"/>